<dbReference type="PANTHER" id="PTHR11820">
    <property type="entry name" value="ACYLPYRUVASE"/>
    <property type="match status" value="1"/>
</dbReference>
<dbReference type="KEGG" id="ccp:CHC_T00010274001"/>
<dbReference type="GeneID" id="17322989"/>
<sequence length="243" mass="26669">MTLPLPPRADALLRTSSRKAVAVALNYAAHAAEMQSSLPVPRAAPYWFFKPSTSYLPPDSGPALLPEFSTVHHEVELGVVIGKRATDVPRHLAHKYILGYICAIDLTARNWQTQAKEMGRPWSIAKGCDTFLPHSTLVPADAIPLDKDTGVADVNLYLDVNGERRQSGSTKDMIWTVPELIEHVSSYVTLEEWDLLLTGTPEGVSELNHGDVVTAGIQGIVDLKFDVVRKAELRSPDVRAARQ</sequence>
<dbReference type="InterPro" id="IPR011234">
    <property type="entry name" value="Fumarylacetoacetase-like_C"/>
</dbReference>
<dbReference type="AlphaFoldDB" id="R7QBM3"/>
<feature type="domain" description="Fumarylacetoacetase-like C-terminal" evidence="3">
    <location>
        <begin position="20"/>
        <end position="228"/>
    </location>
</feature>
<dbReference type="OrthoDB" id="411064at2759"/>
<accession>R7QBM3</accession>
<proteinExistence type="inferred from homology"/>
<protein>
    <submittedName>
        <fullName evidence="4">Fumarylacetoacetase</fullName>
    </submittedName>
</protein>
<evidence type="ECO:0000313" key="4">
    <source>
        <dbReference type="EMBL" id="CDF35454.1"/>
    </source>
</evidence>
<dbReference type="PANTHER" id="PTHR11820:SF7">
    <property type="entry name" value="ACYLPYRUVASE FAHD1, MITOCHONDRIAL"/>
    <property type="match status" value="1"/>
</dbReference>
<keyword evidence="5" id="KW-1185">Reference proteome</keyword>
<dbReference type="RefSeq" id="XP_005715273.1">
    <property type="nucleotide sequence ID" value="XM_005715216.1"/>
</dbReference>
<dbReference type="Gramene" id="CDF35454">
    <property type="protein sequence ID" value="CDF35454"/>
    <property type="gene ID" value="CHC_T00010274001"/>
</dbReference>
<dbReference type="GO" id="GO:0046872">
    <property type="term" value="F:metal ion binding"/>
    <property type="evidence" value="ECO:0007669"/>
    <property type="project" value="UniProtKB-KW"/>
</dbReference>
<dbReference type="GO" id="GO:0005739">
    <property type="term" value="C:mitochondrion"/>
    <property type="evidence" value="ECO:0007669"/>
    <property type="project" value="TreeGrafter"/>
</dbReference>
<gene>
    <name evidence="4" type="ORF">CHC_T00010274001</name>
</gene>
<dbReference type="EMBL" id="HG001731">
    <property type="protein sequence ID" value="CDF35454.1"/>
    <property type="molecule type" value="Genomic_DNA"/>
</dbReference>
<evidence type="ECO:0000313" key="5">
    <source>
        <dbReference type="Proteomes" id="UP000012073"/>
    </source>
</evidence>
<name>R7QBM3_CHOCR</name>
<organism evidence="4 5">
    <name type="scientific">Chondrus crispus</name>
    <name type="common">Carrageen Irish moss</name>
    <name type="synonym">Polymorpha crispa</name>
    <dbReference type="NCBI Taxonomy" id="2769"/>
    <lineage>
        <taxon>Eukaryota</taxon>
        <taxon>Rhodophyta</taxon>
        <taxon>Florideophyceae</taxon>
        <taxon>Rhodymeniophycidae</taxon>
        <taxon>Gigartinales</taxon>
        <taxon>Gigartinaceae</taxon>
        <taxon>Chondrus</taxon>
    </lineage>
</organism>
<evidence type="ECO:0000256" key="2">
    <source>
        <dbReference type="ARBA" id="ARBA00022723"/>
    </source>
</evidence>
<reference evidence="5" key="1">
    <citation type="journal article" date="2013" name="Proc. Natl. Acad. Sci. U.S.A.">
        <title>Genome structure and metabolic features in the red seaweed Chondrus crispus shed light on evolution of the Archaeplastida.</title>
        <authorList>
            <person name="Collen J."/>
            <person name="Porcel B."/>
            <person name="Carre W."/>
            <person name="Ball S.G."/>
            <person name="Chaparro C."/>
            <person name="Tonon T."/>
            <person name="Barbeyron T."/>
            <person name="Michel G."/>
            <person name="Noel B."/>
            <person name="Valentin K."/>
            <person name="Elias M."/>
            <person name="Artiguenave F."/>
            <person name="Arun A."/>
            <person name="Aury J.M."/>
            <person name="Barbosa-Neto J.F."/>
            <person name="Bothwell J.H."/>
            <person name="Bouget F.Y."/>
            <person name="Brillet L."/>
            <person name="Cabello-Hurtado F."/>
            <person name="Capella-Gutierrez S."/>
            <person name="Charrier B."/>
            <person name="Cladiere L."/>
            <person name="Cock J.M."/>
            <person name="Coelho S.M."/>
            <person name="Colleoni C."/>
            <person name="Czjzek M."/>
            <person name="Da Silva C."/>
            <person name="Delage L."/>
            <person name="Denoeud F."/>
            <person name="Deschamps P."/>
            <person name="Dittami S.M."/>
            <person name="Gabaldon T."/>
            <person name="Gachon C.M."/>
            <person name="Groisillier A."/>
            <person name="Herve C."/>
            <person name="Jabbari K."/>
            <person name="Katinka M."/>
            <person name="Kloareg B."/>
            <person name="Kowalczyk N."/>
            <person name="Labadie K."/>
            <person name="Leblanc C."/>
            <person name="Lopez P.J."/>
            <person name="McLachlan D.H."/>
            <person name="Meslet-Cladiere L."/>
            <person name="Moustafa A."/>
            <person name="Nehr Z."/>
            <person name="Nyvall Collen P."/>
            <person name="Panaud O."/>
            <person name="Partensky F."/>
            <person name="Poulain J."/>
            <person name="Rensing S.A."/>
            <person name="Rousvoal S."/>
            <person name="Samson G."/>
            <person name="Symeonidi A."/>
            <person name="Weissenbach J."/>
            <person name="Zambounis A."/>
            <person name="Wincker P."/>
            <person name="Boyen C."/>
        </authorList>
    </citation>
    <scope>NUCLEOTIDE SEQUENCE [LARGE SCALE GENOMIC DNA]</scope>
    <source>
        <strain evidence="5">cv. Stackhouse</strain>
    </source>
</reference>
<keyword evidence="2" id="KW-0479">Metal-binding</keyword>
<evidence type="ECO:0000259" key="3">
    <source>
        <dbReference type="Pfam" id="PF01557"/>
    </source>
</evidence>
<dbReference type="Proteomes" id="UP000012073">
    <property type="component" value="Unassembled WGS sequence"/>
</dbReference>
<dbReference type="STRING" id="2769.R7QBM3"/>
<dbReference type="GO" id="GO:0018773">
    <property type="term" value="F:acetylpyruvate hydrolase activity"/>
    <property type="evidence" value="ECO:0007669"/>
    <property type="project" value="TreeGrafter"/>
</dbReference>
<dbReference type="Pfam" id="PF01557">
    <property type="entry name" value="FAA_hydrolase"/>
    <property type="match status" value="1"/>
</dbReference>
<dbReference type="Gene3D" id="3.90.850.10">
    <property type="entry name" value="Fumarylacetoacetase-like, C-terminal domain"/>
    <property type="match status" value="1"/>
</dbReference>
<dbReference type="SUPFAM" id="SSF56529">
    <property type="entry name" value="FAH"/>
    <property type="match status" value="1"/>
</dbReference>
<comment type="similarity">
    <text evidence="1">Belongs to the FAH family.</text>
</comment>
<dbReference type="InterPro" id="IPR036663">
    <property type="entry name" value="Fumarylacetoacetase_C_sf"/>
</dbReference>
<evidence type="ECO:0000256" key="1">
    <source>
        <dbReference type="ARBA" id="ARBA00010211"/>
    </source>
</evidence>
<dbReference type="OMA" id="NCRKVIC"/>